<evidence type="ECO:0000256" key="3">
    <source>
        <dbReference type="ARBA" id="ARBA00022630"/>
    </source>
</evidence>
<dbReference type="Pfam" id="PF10590">
    <property type="entry name" value="PNP_phzG_C"/>
    <property type="match status" value="1"/>
</dbReference>
<keyword evidence="5 8" id="KW-0560">Oxidoreductase</keyword>
<dbReference type="NCBIfam" id="NF004231">
    <property type="entry name" value="PRK05679.1"/>
    <property type="match status" value="1"/>
</dbReference>
<dbReference type="EMBL" id="CP114413">
    <property type="protein sequence ID" value="WAZ22403.1"/>
    <property type="molecule type" value="Genomic_DNA"/>
</dbReference>
<name>A0ABY7KEB0_9ACTN</name>
<comment type="similarity">
    <text evidence="2">Belongs to the pyridoxamine 5'-phosphate oxidase family.</text>
</comment>
<dbReference type="Pfam" id="PF01243">
    <property type="entry name" value="PNPOx_N"/>
    <property type="match status" value="1"/>
</dbReference>
<accession>A0ABY7KEB0</accession>
<dbReference type="Gene3D" id="2.30.110.10">
    <property type="entry name" value="Electron Transport, Fmn-binding Protein, Chain A"/>
    <property type="match status" value="1"/>
</dbReference>
<sequence length="219" mass="24396">MELHDLLRSLRVWDPEATALSPFDPEAAPDEPLPLFTAWFADAVAAGQTEPHTMSLATSDEAGRPDVRTVMLHGADADGWSFATHVTSRKGRQLSARPYAALGFYWPVLGRQVRVRGPVTAAASTLSQADLHARSTGALAAALTGRQSEVLGSLAELERVSAESWARAQREPAAPVPTWTLYRLRPEEVEFFQGEERRRHVRLDYRRTESGWERELLWP</sequence>
<organism evidence="8 9">
    <name type="scientific">Streptomyces cinnabarinus</name>
    <dbReference type="NCBI Taxonomy" id="67287"/>
    <lineage>
        <taxon>Bacteria</taxon>
        <taxon>Bacillati</taxon>
        <taxon>Actinomycetota</taxon>
        <taxon>Actinomycetes</taxon>
        <taxon>Kitasatosporales</taxon>
        <taxon>Streptomycetaceae</taxon>
        <taxon>Streptomyces</taxon>
    </lineage>
</organism>
<protein>
    <submittedName>
        <fullName evidence="8">Pyridoxal 5'-phosphate synthase</fullName>
        <ecNumber evidence="8">1.4.3.5</ecNumber>
    </submittedName>
</protein>
<keyword evidence="3" id="KW-0285">Flavoprotein</keyword>
<evidence type="ECO:0000259" key="7">
    <source>
        <dbReference type="Pfam" id="PF10590"/>
    </source>
</evidence>
<evidence type="ECO:0000259" key="6">
    <source>
        <dbReference type="Pfam" id="PF01243"/>
    </source>
</evidence>
<dbReference type="EC" id="1.4.3.5" evidence="8"/>
<dbReference type="PIRSF" id="PIRSF000190">
    <property type="entry name" value="Pyd_amn-ph_oxd"/>
    <property type="match status" value="1"/>
</dbReference>
<dbReference type="InterPro" id="IPR012349">
    <property type="entry name" value="Split_barrel_FMN-bd"/>
</dbReference>
<comment type="cofactor">
    <cofactor evidence="1">
        <name>FMN</name>
        <dbReference type="ChEBI" id="CHEBI:58210"/>
    </cofactor>
</comment>
<keyword evidence="4" id="KW-0288">FMN</keyword>
<feature type="domain" description="Pyridoxine 5'-phosphate oxidase dimerisation C-terminal" evidence="7">
    <location>
        <begin position="179"/>
        <end position="219"/>
    </location>
</feature>
<gene>
    <name evidence="8" type="ORF">STRCI_003655</name>
</gene>
<feature type="domain" description="Pyridoxamine 5'-phosphate oxidase N-terminal" evidence="6">
    <location>
        <begin position="42"/>
        <end position="158"/>
    </location>
</feature>
<dbReference type="PANTHER" id="PTHR10851:SF0">
    <property type="entry name" value="PYRIDOXINE-5'-PHOSPHATE OXIDASE"/>
    <property type="match status" value="1"/>
</dbReference>
<evidence type="ECO:0000256" key="4">
    <source>
        <dbReference type="ARBA" id="ARBA00022643"/>
    </source>
</evidence>
<evidence type="ECO:0000256" key="1">
    <source>
        <dbReference type="ARBA" id="ARBA00001917"/>
    </source>
</evidence>
<dbReference type="InterPro" id="IPR019576">
    <property type="entry name" value="Pyridoxamine_oxidase_dimer_C"/>
</dbReference>
<evidence type="ECO:0000313" key="9">
    <source>
        <dbReference type="Proteomes" id="UP001164439"/>
    </source>
</evidence>
<evidence type="ECO:0000256" key="5">
    <source>
        <dbReference type="ARBA" id="ARBA00023002"/>
    </source>
</evidence>
<dbReference type="GO" id="GO:0004733">
    <property type="term" value="F:pyridoxamine phosphate oxidase activity"/>
    <property type="evidence" value="ECO:0007669"/>
    <property type="project" value="UniProtKB-EC"/>
</dbReference>
<dbReference type="InterPro" id="IPR000659">
    <property type="entry name" value="Pyridox_Oxase"/>
</dbReference>
<keyword evidence="9" id="KW-1185">Reference proteome</keyword>
<dbReference type="InterPro" id="IPR011576">
    <property type="entry name" value="Pyridox_Oxase_N"/>
</dbReference>
<dbReference type="PANTHER" id="PTHR10851">
    <property type="entry name" value="PYRIDOXINE-5-PHOSPHATE OXIDASE"/>
    <property type="match status" value="1"/>
</dbReference>
<dbReference type="SUPFAM" id="SSF50475">
    <property type="entry name" value="FMN-binding split barrel"/>
    <property type="match status" value="1"/>
</dbReference>
<evidence type="ECO:0000313" key="8">
    <source>
        <dbReference type="EMBL" id="WAZ22403.1"/>
    </source>
</evidence>
<evidence type="ECO:0000256" key="2">
    <source>
        <dbReference type="ARBA" id="ARBA00007301"/>
    </source>
</evidence>
<proteinExistence type="inferred from homology"/>
<reference evidence="8" key="1">
    <citation type="submission" date="2022-12" db="EMBL/GenBank/DDBJ databases">
        <authorList>
            <person name="Ruckert C."/>
            <person name="Busche T."/>
            <person name="Kalinowski J."/>
            <person name="Wittmann C."/>
        </authorList>
    </citation>
    <scope>NUCLEOTIDE SEQUENCE</scope>
    <source>
        <strain evidence="8">DSM 40467</strain>
    </source>
</reference>
<dbReference type="RefSeq" id="WP_269660022.1">
    <property type="nucleotide sequence ID" value="NZ_CP114413.1"/>
</dbReference>
<dbReference type="Proteomes" id="UP001164439">
    <property type="component" value="Chromosome"/>
</dbReference>